<reference evidence="1 2" key="1">
    <citation type="submission" date="2019-06" db="EMBL/GenBank/DDBJ databases">
        <authorList>
            <person name="Palmer J.M."/>
        </authorList>
    </citation>
    <scope>NUCLEOTIDE SEQUENCE [LARGE SCALE GENOMIC DNA]</scope>
    <source>
        <strain evidence="1 2">TWF102</strain>
    </source>
</reference>
<protein>
    <submittedName>
        <fullName evidence="1">Uncharacterized protein</fullName>
    </submittedName>
</protein>
<sequence>MHFAASRIKPKREKTLVRVPRSLALLLALPCLALPYLHSRILAVIGREKKKGPQACPFDVLWFDWEEKERERASGKPSTLSSNFLRQSLVAKRGLGVDF</sequence>
<dbReference type="AlphaFoldDB" id="A0A7C8JQ83"/>
<dbReference type="EMBL" id="WIQW01000010">
    <property type="protein sequence ID" value="KAF3107365.1"/>
    <property type="molecule type" value="Genomic_DNA"/>
</dbReference>
<accession>A0A7C8JQ83</accession>
<dbReference type="Proteomes" id="UP000475325">
    <property type="component" value="Unassembled WGS sequence"/>
</dbReference>
<evidence type="ECO:0000313" key="1">
    <source>
        <dbReference type="EMBL" id="KAF3107365.1"/>
    </source>
</evidence>
<evidence type="ECO:0000313" key="2">
    <source>
        <dbReference type="Proteomes" id="UP000475325"/>
    </source>
</evidence>
<gene>
    <name evidence="1" type="ORF">TWF102_000284</name>
</gene>
<organism evidence="1 2">
    <name type="scientific">Orbilia oligospora</name>
    <name type="common">Nematode-trapping fungus</name>
    <name type="synonym">Arthrobotrys oligospora</name>
    <dbReference type="NCBI Taxonomy" id="2813651"/>
    <lineage>
        <taxon>Eukaryota</taxon>
        <taxon>Fungi</taxon>
        <taxon>Dikarya</taxon>
        <taxon>Ascomycota</taxon>
        <taxon>Pezizomycotina</taxon>
        <taxon>Orbiliomycetes</taxon>
        <taxon>Orbiliales</taxon>
        <taxon>Orbiliaceae</taxon>
        <taxon>Orbilia</taxon>
    </lineage>
</organism>
<proteinExistence type="predicted"/>
<name>A0A7C8JQ83_ORBOL</name>
<comment type="caution">
    <text evidence="1">The sequence shown here is derived from an EMBL/GenBank/DDBJ whole genome shotgun (WGS) entry which is preliminary data.</text>
</comment>